<protein>
    <recommendedName>
        <fullName evidence="2">UBA domain-containing protein</fullName>
    </recommendedName>
</protein>
<organism evidence="3 4">
    <name type="scientific">Coccomyxa subellipsoidea</name>
    <dbReference type="NCBI Taxonomy" id="248742"/>
    <lineage>
        <taxon>Eukaryota</taxon>
        <taxon>Viridiplantae</taxon>
        <taxon>Chlorophyta</taxon>
        <taxon>core chlorophytes</taxon>
        <taxon>Trebouxiophyceae</taxon>
        <taxon>Trebouxiophyceae incertae sedis</taxon>
        <taxon>Coccomyxaceae</taxon>
        <taxon>Coccomyxa</taxon>
    </lineage>
</organism>
<sequence>MALSLVCKDCNAQLRSVAEATSHNEATGHANFEESTESVLNLVCSTCGKPCRSTTEQELHTKRTGHDSFKDKTDEAVPMDTEAQMKEAAAALKEEEEGGSKAETSGQNEVMVEPTVNEDLLQQLQDMGFSKNRCVRALHSTGTDNIEQAVSWIVEHEEDPDLDKPLLIPQKENKEDKPKLSPEEARKAAEDVLRKAKEKREREDRELERVREAEARRATKELMAAQRQEEELRLKRNIEDRAREKAEEARARDKIRVKLEEDRRERRRKLGLPEELTEEEKAAEAAKKAEAAKAKVSRALPVKPISLITQLRDVLVGMKKAYASEDERLKACWSTLLKYCGNIVRDPNEEKYRKIRLSNAAFQTRVGSVEGSLRFLELLGFEKDGGAEFLMMPRDKVNVEILNAAGGELNNALTNPFFGAL</sequence>
<dbReference type="Proteomes" id="UP001491310">
    <property type="component" value="Unassembled WGS sequence"/>
</dbReference>
<dbReference type="Pfam" id="PF24560">
    <property type="entry name" value="zf-C2H2_OTU1_C"/>
    <property type="match status" value="1"/>
</dbReference>
<dbReference type="InterPro" id="IPR013087">
    <property type="entry name" value="Znf_C2H2_type"/>
</dbReference>
<dbReference type="CDD" id="cd14290">
    <property type="entry name" value="UBA_PUB_plant"/>
    <property type="match status" value="1"/>
</dbReference>
<dbReference type="InterPro" id="IPR057766">
    <property type="entry name" value="Znf-C2H2_OTU1-like_C"/>
</dbReference>
<name>A0ABR2YM15_9CHLO</name>
<dbReference type="SUPFAM" id="SSF143503">
    <property type="entry name" value="PUG domain-like"/>
    <property type="match status" value="1"/>
</dbReference>
<evidence type="ECO:0000259" key="2">
    <source>
        <dbReference type="PROSITE" id="PS50030"/>
    </source>
</evidence>
<feature type="compositionally biased region" description="Basic and acidic residues" evidence="1">
    <location>
        <begin position="171"/>
        <end position="209"/>
    </location>
</feature>
<dbReference type="PROSITE" id="PS00028">
    <property type="entry name" value="ZINC_FINGER_C2H2_1"/>
    <property type="match status" value="1"/>
</dbReference>
<dbReference type="PANTHER" id="PTHR46713">
    <property type="entry name" value="F13M7.16 PROTEIN"/>
    <property type="match status" value="1"/>
</dbReference>
<dbReference type="Gene3D" id="1.20.58.2190">
    <property type="match status" value="1"/>
</dbReference>
<dbReference type="SMART" id="SM00580">
    <property type="entry name" value="PUG"/>
    <property type="match status" value="1"/>
</dbReference>
<dbReference type="Pfam" id="PF22562">
    <property type="entry name" value="UBA_7"/>
    <property type="match status" value="1"/>
</dbReference>
<feature type="domain" description="UBA" evidence="2">
    <location>
        <begin position="115"/>
        <end position="156"/>
    </location>
</feature>
<feature type="region of interest" description="Disordered" evidence="1">
    <location>
        <begin position="161"/>
        <end position="209"/>
    </location>
</feature>
<dbReference type="InterPro" id="IPR036339">
    <property type="entry name" value="PUB-like_dom_sf"/>
</dbReference>
<gene>
    <name evidence="3" type="ORF">WJX75_002085</name>
</gene>
<dbReference type="InterPro" id="IPR015940">
    <property type="entry name" value="UBA"/>
</dbReference>
<proteinExistence type="predicted"/>
<comment type="caution">
    <text evidence="3">The sequence shown here is derived from an EMBL/GenBank/DDBJ whole genome shotgun (WGS) entry which is preliminary data.</text>
</comment>
<dbReference type="EMBL" id="JALJOT010000008">
    <property type="protein sequence ID" value="KAK9908047.1"/>
    <property type="molecule type" value="Genomic_DNA"/>
</dbReference>
<dbReference type="InterPro" id="IPR018997">
    <property type="entry name" value="PUB_domain"/>
</dbReference>
<dbReference type="SUPFAM" id="SSF46934">
    <property type="entry name" value="UBA-like"/>
    <property type="match status" value="1"/>
</dbReference>
<evidence type="ECO:0000256" key="1">
    <source>
        <dbReference type="SAM" id="MobiDB-lite"/>
    </source>
</evidence>
<dbReference type="PROSITE" id="PS50030">
    <property type="entry name" value="UBA"/>
    <property type="match status" value="1"/>
</dbReference>
<reference evidence="3 4" key="1">
    <citation type="journal article" date="2024" name="Nat. Commun.">
        <title>Phylogenomics reveals the evolutionary origins of lichenization in chlorophyte algae.</title>
        <authorList>
            <person name="Puginier C."/>
            <person name="Libourel C."/>
            <person name="Otte J."/>
            <person name="Skaloud P."/>
            <person name="Haon M."/>
            <person name="Grisel S."/>
            <person name="Petersen M."/>
            <person name="Berrin J.G."/>
            <person name="Delaux P.M."/>
            <person name="Dal Grande F."/>
            <person name="Keller J."/>
        </authorList>
    </citation>
    <scope>NUCLEOTIDE SEQUENCE [LARGE SCALE GENOMIC DNA]</scope>
    <source>
        <strain evidence="3 4">SAG 216-7</strain>
    </source>
</reference>
<dbReference type="PANTHER" id="PTHR46713:SF1">
    <property type="entry name" value="F13M7.16 PROTEIN"/>
    <property type="match status" value="1"/>
</dbReference>
<keyword evidence="4" id="KW-1185">Reference proteome</keyword>
<dbReference type="Pfam" id="PF09409">
    <property type="entry name" value="PUB"/>
    <property type="match status" value="1"/>
</dbReference>
<evidence type="ECO:0000313" key="3">
    <source>
        <dbReference type="EMBL" id="KAK9908047.1"/>
    </source>
</evidence>
<dbReference type="SMART" id="SM00165">
    <property type="entry name" value="UBA"/>
    <property type="match status" value="1"/>
</dbReference>
<dbReference type="Gene3D" id="1.10.8.10">
    <property type="entry name" value="DNA helicase RuvA subunit, C-terminal domain"/>
    <property type="match status" value="1"/>
</dbReference>
<accession>A0ABR2YM15</accession>
<dbReference type="InterPro" id="IPR009060">
    <property type="entry name" value="UBA-like_sf"/>
</dbReference>
<evidence type="ECO:0000313" key="4">
    <source>
        <dbReference type="Proteomes" id="UP001491310"/>
    </source>
</evidence>